<feature type="region of interest" description="Disordered" evidence="1">
    <location>
        <begin position="1"/>
        <end position="26"/>
    </location>
</feature>
<proteinExistence type="predicted"/>
<evidence type="ECO:0000313" key="3">
    <source>
        <dbReference type="Proteomes" id="UP001278500"/>
    </source>
</evidence>
<feature type="compositionally biased region" description="Basic and acidic residues" evidence="1">
    <location>
        <begin position="11"/>
        <end position="26"/>
    </location>
</feature>
<protein>
    <submittedName>
        <fullName evidence="2">Uncharacterized protein</fullName>
    </submittedName>
</protein>
<dbReference type="AlphaFoldDB" id="A0AAE0JMV2"/>
<reference evidence="2" key="1">
    <citation type="journal article" date="2023" name="Mol. Phylogenet. Evol.">
        <title>Genome-scale phylogeny and comparative genomics of the fungal order Sordariales.</title>
        <authorList>
            <person name="Hensen N."/>
            <person name="Bonometti L."/>
            <person name="Westerberg I."/>
            <person name="Brannstrom I.O."/>
            <person name="Guillou S."/>
            <person name="Cros-Aarteil S."/>
            <person name="Calhoun S."/>
            <person name="Haridas S."/>
            <person name="Kuo A."/>
            <person name="Mondo S."/>
            <person name="Pangilinan J."/>
            <person name="Riley R."/>
            <person name="LaButti K."/>
            <person name="Andreopoulos B."/>
            <person name="Lipzen A."/>
            <person name="Chen C."/>
            <person name="Yan M."/>
            <person name="Daum C."/>
            <person name="Ng V."/>
            <person name="Clum A."/>
            <person name="Steindorff A."/>
            <person name="Ohm R.A."/>
            <person name="Martin F."/>
            <person name="Silar P."/>
            <person name="Natvig D.O."/>
            <person name="Lalanne C."/>
            <person name="Gautier V."/>
            <person name="Ament-Velasquez S.L."/>
            <person name="Kruys A."/>
            <person name="Hutchinson M.I."/>
            <person name="Powell A.J."/>
            <person name="Barry K."/>
            <person name="Miller A.N."/>
            <person name="Grigoriev I.V."/>
            <person name="Debuchy R."/>
            <person name="Gladieux P."/>
            <person name="Hiltunen Thoren M."/>
            <person name="Johannesson H."/>
        </authorList>
    </citation>
    <scope>NUCLEOTIDE SEQUENCE</scope>
    <source>
        <strain evidence="2">CBS 560.94</strain>
    </source>
</reference>
<dbReference type="EMBL" id="JAUEPP010000001">
    <property type="protein sequence ID" value="KAK3354145.1"/>
    <property type="molecule type" value="Genomic_DNA"/>
</dbReference>
<dbReference type="GeneID" id="87861013"/>
<comment type="caution">
    <text evidence="2">The sequence shown here is derived from an EMBL/GenBank/DDBJ whole genome shotgun (WGS) entry which is preliminary data.</text>
</comment>
<gene>
    <name evidence="2" type="ORF">B0H65DRAFT_413707</name>
</gene>
<accession>A0AAE0JMV2</accession>
<name>A0AAE0JMV2_9PEZI</name>
<organism evidence="2 3">
    <name type="scientific">Neurospora tetraspora</name>
    <dbReference type="NCBI Taxonomy" id="94610"/>
    <lineage>
        <taxon>Eukaryota</taxon>
        <taxon>Fungi</taxon>
        <taxon>Dikarya</taxon>
        <taxon>Ascomycota</taxon>
        <taxon>Pezizomycotina</taxon>
        <taxon>Sordariomycetes</taxon>
        <taxon>Sordariomycetidae</taxon>
        <taxon>Sordariales</taxon>
        <taxon>Sordariaceae</taxon>
        <taxon>Neurospora</taxon>
    </lineage>
</organism>
<sequence>MPCYARRMTTAKREDQEISRDKEYQPERRTDRCRCVSLYTPECSETQEYGRLLEAAQHFFAASILAHSNLASWDTDAAVEACH</sequence>
<keyword evidence="3" id="KW-1185">Reference proteome</keyword>
<dbReference type="Proteomes" id="UP001278500">
    <property type="component" value="Unassembled WGS sequence"/>
</dbReference>
<evidence type="ECO:0000313" key="2">
    <source>
        <dbReference type="EMBL" id="KAK3354145.1"/>
    </source>
</evidence>
<evidence type="ECO:0000256" key="1">
    <source>
        <dbReference type="SAM" id="MobiDB-lite"/>
    </source>
</evidence>
<dbReference type="RefSeq" id="XP_062685523.1">
    <property type="nucleotide sequence ID" value="XM_062823859.1"/>
</dbReference>
<reference evidence="2" key="2">
    <citation type="submission" date="2023-06" db="EMBL/GenBank/DDBJ databases">
        <authorList>
            <consortium name="Lawrence Berkeley National Laboratory"/>
            <person name="Haridas S."/>
            <person name="Hensen N."/>
            <person name="Bonometti L."/>
            <person name="Westerberg I."/>
            <person name="Brannstrom I.O."/>
            <person name="Guillou S."/>
            <person name="Cros-Aarteil S."/>
            <person name="Calhoun S."/>
            <person name="Kuo A."/>
            <person name="Mondo S."/>
            <person name="Pangilinan J."/>
            <person name="Riley R."/>
            <person name="Labutti K."/>
            <person name="Andreopoulos B."/>
            <person name="Lipzen A."/>
            <person name="Chen C."/>
            <person name="Yanf M."/>
            <person name="Daum C."/>
            <person name="Ng V."/>
            <person name="Clum A."/>
            <person name="Steindorff A."/>
            <person name="Ohm R."/>
            <person name="Martin F."/>
            <person name="Silar P."/>
            <person name="Natvig D."/>
            <person name="Lalanne C."/>
            <person name="Gautier V."/>
            <person name="Ament-Velasquez S.L."/>
            <person name="Kruys A."/>
            <person name="Hutchinson M.I."/>
            <person name="Powell A.J."/>
            <person name="Barry K."/>
            <person name="Miller A.N."/>
            <person name="Grigoriev I.V."/>
            <person name="Debuchy R."/>
            <person name="Gladieux P."/>
            <person name="Thoren M.H."/>
            <person name="Johannesson H."/>
        </authorList>
    </citation>
    <scope>NUCLEOTIDE SEQUENCE</scope>
    <source>
        <strain evidence="2">CBS 560.94</strain>
    </source>
</reference>